<dbReference type="AlphaFoldDB" id="A0A4P6HHI5"/>
<dbReference type="InterPro" id="IPR036271">
    <property type="entry name" value="Tet_transcr_reg_TetR-rel_C_sf"/>
</dbReference>
<dbReference type="PROSITE" id="PS50977">
    <property type="entry name" value="HTH_TETR_2"/>
    <property type="match status" value="1"/>
</dbReference>
<dbReference type="GO" id="GO:0003677">
    <property type="term" value="F:DNA binding"/>
    <property type="evidence" value="ECO:0007669"/>
    <property type="project" value="UniProtKB-UniRule"/>
</dbReference>
<evidence type="ECO:0000313" key="7">
    <source>
        <dbReference type="Proteomes" id="UP000293296"/>
    </source>
</evidence>
<name>A0A4P6HHI5_9BACT</name>
<feature type="domain" description="HTH tetR-type" evidence="5">
    <location>
        <begin position="3"/>
        <end position="63"/>
    </location>
</feature>
<evidence type="ECO:0000259" key="5">
    <source>
        <dbReference type="PROSITE" id="PS50977"/>
    </source>
</evidence>
<keyword evidence="2 4" id="KW-0238">DNA-binding</keyword>
<dbReference type="RefSeq" id="WP_129348751.1">
    <property type="nucleotide sequence ID" value="NZ_CP026538.1"/>
</dbReference>
<feature type="DNA-binding region" description="H-T-H motif" evidence="4">
    <location>
        <begin position="26"/>
        <end position="45"/>
    </location>
</feature>
<dbReference type="KEGG" id="dcb:C3Y92_01305"/>
<dbReference type="InterPro" id="IPR011075">
    <property type="entry name" value="TetR_C"/>
</dbReference>
<keyword evidence="3" id="KW-0804">Transcription</keyword>
<dbReference type="PANTHER" id="PTHR47506">
    <property type="entry name" value="TRANSCRIPTIONAL REGULATORY PROTEIN"/>
    <property type="match status" value="1"/>
</dbReference>
<protein>
    <submittedName>
        <fullName evidence="6">TetR family transcriptional regulator</fullName>
    </submittedName>
</protein>
<keyword evidence="1" id="KW-0805">Transcription regulation</keyword>
<dbReference type="InterPro" id="IPR001647">
    <property type="entry name" value="HTH_TetR"/>
</dbReference>
<dbReference type="Pfam" id="PF00440">
    <property type="entry name" value="TetR_N"/>
    <property type="match status" value="1"/>
</dbReference>
<dbReference type="Gene3D" id="1.10.357.10">
    <property type="entry name" value="Tetracycline Repressor, domain 2"/>
    <property type="match status" value="1"/>
</dbReference>
<keyword evidence="7" id="KW-1185">Reference proteome</keyword>
<dbReference type="SUPFAM" id="SSF46689">
    <property type="entry name" value="Homeodomain-like"/>
    <property type="match status" value="1"/>
</dbReference>
<dbReference type="PANTHER" id="PTHR47506:SF6">
    <property type="entry name" value="HTH-TYPE TRANSCRIPTIONAL REPRESSOR NEMR"/>
    <property type="match status" value="1"/>
</dbReference>
<evidence type="ECO:0000256" key="1">
    <source>
        <dbReference type="ARBA" id="ARBA00023015"/>
    </source>
</evidence>
<dbReference type="OrthoDB" id="9793734at2"/>
<sequence>MNETARERIIRVGAAIMHGQGYAATGLKEILDAAGAPKGSFYHYFPSKEAFALAVIEHYEAMLREIGRPALAAEGLTCRERLALFVARYRESQAEGGFRRGCPIGNLVLELAGQSEVLGQRLAVSLEGLTRFLTRLIEAGQASGEIEASLDAAEAAGFLAGAWQGALMRMKAARDDGPLATFETFAARLLFGASSGVGQTAP</sequence>
<dbReference type="Proteomes" id="UP000293296">
    <property type="component" value="Chromosome"/>
</dbReference>
<gene>
    <name evidence="6" type="ORF">C3Y92_01305</name>
</gene>
<evidence type="ECO:0000256" key="3">
    <source>
        <dbReference type="ARBA" id="ARBA00023163"/>
    </source>
</evidence>
<reference evidence="6 7" key="1">
    <citation type="submission" date="2018-02" db="EMBL/GenBank/DDBJ databases">
        <title>Genome sequence of Desulfovibrio carbinolicus DSM 3852.</title>
        <authorList>
            <person name="Wilbanks E."/>
            <person name="Skennerton C.T."/>
            <person name="Orphan V.J."/>
        </authorList>
    </citation>
    <scope>NUCLEOTIDE SEQUENCE [LARGE SCALE GENOMIC DNA]</scope>
    <source>
        <strain evidence="6 7">DSM 3852</strain>
    </source>
</reference>
<proteinExistence type="predicted"/>
<organism evidence="6 7">
    <name type="scientific">Solidesulfovibrio carbinolicus</name>
    <dbReference type="NCBI Taxonomy" id="296842"/>
    <lineage>
        <taxon>Bacteria</taxon>
        <taxon>Pseudomonadati</taxon>
        <taxon>Thermodesulfobacteriota</taxon>
        <taxon>Desulfovibrionia</taxon>
        <taxon>Desulfovibrionales</taxon>
        <taxon>Desulfovibrionaceae</taxon>
        <taxon>Solidesulfovibrio</taxon>
    </lineage>
</organism>
<accession>A0A4P6HHI5</accession>
<dbReference type="Pfam" id="PF16925">
    <property type="entry name" value="TetR_C_13"/>
    <property type="match status" value="1"/>
</dbReference>
<dbReference type="EMBL" id="CP026538">
    <property type="protein sequence ID" value="QAZ65946.1"/>
    <property type="molecule type" value="Genomic_DNA"/>
</dbReference>
<dbReference type="SUPFAM" id="SSF48498">
    <property type="entry name" value="Tetracyclin repressor-like, C-terminal domain"/>
    <property type="match status" value="1"/>
</dbReference>
<evidence type="ECO:0000256" key="4">
    <source>
        <dbReference type="PROSITE-ProRule" id="PRU00335"/>
    </source>
</evidence>
<evidence type="ECO:0000256" key="2">
    <source>
        <dbReference type="ARBA" id="ARBA00023125"/>
    </source>
</evidence>
<dbReference type="InterPro" id="IPR009057">
    <property type="entry name" value="Homeodomain-like_sf"/>
</dbReference>
<evidence type="ECO:0000313" key="6">
    <source>
        <dbReference type="EMBL" id="QAZ65946.1"/>
    </source>
</evidence>
<dbReference type="PRINTS" id="PR00455">
    <property type="entry name" value="HTHTETR"/>
</dbReference>